<evidence type="ECO:0000313" key="2">
    <source>
        <dbReference type="Proteomes" id="UP000287247"/>
    </source>
</evidence>
<dbReference type="Gene3D" id="4.10.1150.10">
    <property type="entry name" value="AF2212/PG0164-like"/>
    <property type="match status" value="1"/>
</dbReference>
<comment type="caution">
    <text evidence="1">The sequence shown here is derived from an EMBL/GenBank/DDBJ whole genome shotgun (WGS) entry which is preliminary data.</text>
</comment>
<keyword evidence="2" id="KW-1185">Reference proteome</keyword>
<reference evidence="2" key="1">
    <citation type="submission" date="2017-05" db="EMBL/GenBank/DDBJ databases">
        <title>Physiological properties and genetic analysis related to exopolysaccharide production of fresh-water unicellular cyanobacterium Aphanothece sacrum, Suizenji Nori, that has been cultured as a food source in Japan.</title>
        <authorList>
            <person name="Kanesaki Y."/>
            <person name="Yoshikawa S."/>
            <person name="Ohki K."/>
        </authorList>
    </citation>
    <scope>NUCLEOTIDE SEQUENCE [LARGE SCALE GENOMIC DNA]</scope>
    <source>
        <strain evidence="2">FPU1</strain>
    </source>
</reference>
<gene>
    <name evidence="1" type="ORF">AsFPU1_1851</name>
</gene>
<dbReference type="AlphaFoldDB" id="A0A401IGX7"/>
<organism evidence="1 2">
    <name type="scientific">Aphanothece sacrum FPU1</name>
    <dbReference type="NCBI Taxonomy" id="1920663"/>
    <lineage>
        <taxon>Bacteria</taxon>
        <taxon>Bacillati</taxon>
        <taxon>Cyanobacteriota</taxon>
        <taxon>Cyanophyceae</taxon>
        <taxon>Oscillatoriophycideae</taxon>
        <taxon>Chroococcales</taxon>
        <taxon>Aphanothecaceae</taxon>
        <taxon>Aphanothece</taxon>
    </lineage>
</organism>
<proteinExistence type="predicted"/>
<dbReference type="EMBL" id="BDQK01000008">
    <property type="protein sequence ID" value="GBF80450.1"/>
    <property type="molecule type" value="Genomic_DNA"/>
</dbReference>
<dbReference type="SUPFAM" id="SSF141694">
    <property type="entry name" value="AF2212/PG0164-like"/>
    <property type="match status" value="1"/>
</dbReference>
<evidence type="ECO:0000313" key="1">
    <source>
        <dbReference type="EMBL" id="GBF80450.1"/>
    </source>
</evidence>
<sequence>MKLRLNFQWINMNQTITAIFDGQVLKPETPLNLEPNQRYTITITSETTTTTNNNGWDVIESLIGTVDAPDDWSLEHDTE</sequence>
<dbReference type="Proteomes" id="UP000287247">
    <property type="component" value="Unassembled WGS sequence"/>
</dbReference>
<accession>A0A401IGX7</accession>
<protein>
    <submittedName>
        <fullName evidence="1">Uncharacterized protein</fullName>
    </submittedName>
</protein>
<name>A0A401IGX7_APHSA</name>
<dbReference type="InterPro" id="IPR024069">
    <property type="entry name" value="AF2212-like_dom_sf"/>
</dbReference>